<dbReference type="GO" id="GO:0012505">
    <property type="term" value="C:endomembrane system"/>
    <property type="evidence" value="ECO:0007669"/>
    <property type="project" value="UniProtKB-SubCell"/>
</dbReference>
<evidence type="ECO:0000256" key="9">
    <source>
        <dbReference type="SAM" id="Phobius"/>
    </source>
</evidence>
<evidence type="ECO:0000313" key="10">
    <source>
        <dbReference type="EMBL" id="GAI48924.1"/>
    </source>
</evidence>
<keyword evidence="5" id="KW-1278">Translocase</keyword>
<protein>
    <recommendedName>
        <fullName evidence="11">MotA/TolQ/ExbB proton channel domain-containing protein</fullName>
    </recommendedName>
</protein>
<evidence type="ECO:0000256" key="4">
    <source>
        <dbReference type="ARBA" id="ARBA00022842"/>
    </source>
</evidence>
<comment type="caution">
    <text evidence="10">The sequence shown here is derived from an EMBL/GenBank/DDBJ whole genome shotgun (WGS) entry which is preliminary data.</text>
</comment>
<name>X1R048_9ZZZZ</name>
<keyword evidence="4" id="KW-0460">Magnesium</keyword>
<keyword evidence="7" id="KW-0406">Ion transport</keyword>
<keyword evidence="3 9" id="KW-0812">Transmembrane</keyword>
<feature type="transmembrane region" description="Helical" evidence="9">
    <location>
        <begin position="12"/>
        <end position="37"/>
    </location>
</feature>
<evidence type="ECO:0000256" key="5">
    <source>
        <dbReference type="ARBA" id="ARBA00022967"/>
    </source>
</evidence>
<dbReference type="Pfam" id="PF03030">
    <property type="entry name" value="H_PPase"/>
    <property type="match status" value="1"/>
</dbReference>
<comment type="subcellular location">
    <subcellularLocation>
        <location evidence="1">Endomembrane system</location>
        <topology evidence="1">Multi-pass membrane protein</topology>
    </subcellularLocation>
</comment>
<dbReference type="PANTHER" id="PTHR31998">
    <property type="entry name" value="K(+)-INSENSITIVE PYROPHOSPHATE-ENERGIZED PROTON PUMP"/>
    <property type="match status" value="1"/>
</dbReference>
<keyword evidence="8 9" id="KW-0472">Membrane</keyword>
<proteinExistence type="predicted"/>
<evidence type="ECO:0000256" key="8">
    <source>
        <dbReference type="ARBA" id="ARBA00023136"/>
    </source>
</evidence>
<dbReference type="InterPro" id="IPR004131">
    <property type="entry name" value="PPase-energised_H-pump"/>
</dbReference>
<reference evidence="10" key="1">
    <citation type="journal article" date="2014" name="Front. Microbiol.">
        <title>High frequency of phylogenetically diverse reductive dehalogenase-homologous genes in deep subseafloor sedimentary metagenomes.</title>
        <authorList>
            <person name="Kawai M."/>
            <person name="Futagami T."/>
            <person name="Toyoda A."/>
            <person name="Takaki Y."/>
            <person name="Nishi S."/>
            <person name="Hori S."/>
            <person name="Arai W."/>
            <person name="Tsubouchi T."/>
            <person name="Morono Y."/>
            <person name="Uchiyama I."/>
            <person name="Ito T."/>
            <person name="Fujiyama A."/>
            <person name="Inagaki F."/>
            <person name="Takami H."/>
        </authorList>
    </citation>
    <scope>NUCLEOTIDE SEQUENCE</scope>
    <source>
        <strain evidence="10">Expedition CK06-06</strain>
    </source>
</reference>
<gene>
    <name evidence="10" type="ORF">S06H3_63955</name>
</gene>
<accession>X1R048</accession>
<evidence type="ECO:0000256" key="7">
    <source>
        <dbReference type="ARBA" id="ARBA00023065"/>
    </source>
</evidence>
<evidence type="ECO:0000256" key="1">
    <source>
        <dbReference type="ARBA" id="ARBA00004127"/>
    </source>
</evidence>
<organism evidence="10">
    <name type="scientific">marine sediment metagenome</name>
    <dbReference type="NCBI Taxonomy" id="412755"/>
    <lineage>
        <taxon>unclassified sequences</taxon>
        <taxon>metagenomes</taxon>
        <taxon>ecological metagenomes</taxon>
    </lineage>
</organism>
<evidence type="ECO:0008006" key="11">
    <source>
        <dbReference type="Google" id="ProtNLM"/>
    </source>
</evidence>
<dbReference type="AlphaFoldDB" id="X1R048"/>
<feature type="non-terminal residue" evidence="10">
    <location>
        <position position="74"/>
    </location>
</feature>
<evidence type="ECO:0000256" key="3">
    <source>
        <dbReference type="ARBA" id="ARBA00022692"/>
    </source>
</evidence>
<keyword evidence="2" id="KW-0813">Transport</keyword>
<sequence length="74" mass="8015">MLLDFMRDPRVLAGLFIGVIIPFFFASLLINAVGNAANKVVQEARKQIKGILAGKEKGDPKAFITIVTKSAQRG</sequence>
<dbReference type="GO" id="GO:0016020">
    <property type="term" value="C:membrane"/>
    <property type="evidence" value="ECO:0007669"/>
    <property type="project" value="InterPro"/>
</dbReference>
<dbReference type="GO" id="GO:0009678">
    <property type="term" value="F:diphosphate hydrolysis-driven proton transmembrane transporter activity"/>
    <property type="evidence" value="ECO:0007669"/>
    <property type="project" value="InterPro"/>
</dbReference>
<dbReference type="EMBL" id="BARV01042568">
    <property type="protein sequence ID" value="GAI48924.1"/>
    <property type="molecule type" value="Genomic_DNA"/>
</dbReference>
<keyword evidence="6 9" id="KW-1133">Transmembrane helix</keyword>
<evidence type="ECO:0000256" key="2">
    <source>
        <dbReference type="ARBA" id="ARBA00022448"/>
    </source>
</evidence>
<evidence type="ECO:0000256" key="6">
    <source>
        <dbReference type="ARBA" id="ARBA00022989"/>
    </source>
</evidence>
<dbReference type="GO" id="GO:0004427">
    <property type="term" value="F:inorganic diphosphate phosphatase activity"/>
    <property type="evidence" value="ECO:0007669"/>
    <property type="project" value="InterPro"/>
</dbReference>